<evidence type="ECO:0000256" key="5">
    <source>
        <dbReference type="ARBA" id="ARBA00022840"/>
    </source>
</evidence>
<proteinExistence type="inferred from homology"/>
<evidence type="ECO:0000256" key="8">
    <source>
        <dbReference type="ARBA" id="ARBA00023306"/>
    </source>
</evidence>
<keyword evidence="6 10" id="KW-0133">Cell shape</keyword>
<keyword evidence="4 10" id="KW-0547">Nucleotide-binding</keyword>
<dbReference type="SUPFAM" id="SSF53244">
    <property type="entry name" value="MurD-like peptide ligases, peptide-binding domain"/>
    <property type="match status" value="1"/>
</dbReference>
<evidence type="ECO:0000259" key="13">
    <source>
        <dbReference type="Pfam" id="PF02875"/>
    </source>
</evidence>
<evidence type="ECO:0000259" key="12">
    <source>
        <dbReference type="Pfam" id="PF01225"/>
    </source>
</evidence>
<dbReference type="PANTHER" id="PTHR43024">
    <property type="entry name" value="UDP-N-ACETYLMURAMOYL-TRIPEPTIDE--D-ALANYL-D-ALANINE LIGASE"/>
    <property type="match status" value="1"/>
</dbReference>
<feature type="domain" description="Mur ligase C-terminal" evidence="13">
    <location>
        <begin position="306"/>
        <end position="431"/>
    </location>
</feature>
<dbReference type="GO" id="GO:0047480">
    <property type="term" value="F:UDP-N-acetylmuramoyl-tripeptide-D-alanyl-D-alanine ligase activity"/>
    <property type="evidence" value="ECO:0007669"/>
    <property type="project" value="UniProtKB-UniRule"/>
</dbReference>
<dbReference type="Pfam" id="PF08245">
    <property type="entry name" value="Mur_ligase_M"/>
    <property type="match status" value="1"/>
</dbReference>
<dbReference type="InterPro" id="IPR036565">
    <property type="entry name" value="Mur-like_cat_sf"/>
</dbReference>
<keyword evidence="8 10" id="KW-0131">Cell cycle</keyword>
<feature type="domain" description="Mur ligase N-terminal catalytic" evidence="12">
    <location>
        <begin position="22"/>
        <end position="97"/>
    </location>
</feature>
<dbReference type="InterPro" id="IPR000713">
    <property type="entry name" value="Mur_ligase_N"/>
</dbReference>
<keyword evidence="7 10" id="KW-0573">Peptidoglycan synthesis</keyword>
<organism evidence="15 16">
    <name type="scientific">Bacillus thuringiensis</name>
    <dbReference type="NCBI Taxonomy" id="1428"/>
    <lineage>
        <taxon>Bacteria</taxon>
        <taxon>Bacillati</taxon>
        <taxon>Bacillota</taxon>
        <taxon>Bacilli</taxon>
        <taxon>Bacillales</taxon>
        <taxon>Bacillaceae</taxon>
        <taxon>Bacillus</taxon>
        <taxon>Bacillus cereus group</taxon>
    </lineage>
</organism>
<dbReference type="InterPro" id="IPR051046">
    <property type="entry name" value="MurCDEF_CellWall_CoF430Synth"/>
</dbReference>
<dbReference type="Proteomes" id="UP000224003">
    <property type="component" value="Unassembled WGS sequence"/>
</dbReference>
<keyword evidence="1 10" id="KW-0963">Cytoplasm</keyword>
<dbReference type="GO" id="GO:0051301">
    <property type="term" value="P:cell division"/>
    <property type="evidence" value="ECO:0007669"/>
    <property type="project" value="UniProtKB-KW"/>
</dbReference>
<dbReference type="Gene3D" id="3.40.1390.10">
    <property type="entry name" value="MurE/MurF, N-terminal domain"/>
    <property type="match status" value="1"/>
</dbReference>
<gene>
    <name evidence="10" type="primary">murF</name>
    <name evidence="15" type="ORF">COJ15_17235</name>
</gene>
<keyword evidence="9 10" id="KW-0961">Cell wall biogenesis/degradation</keyword>
<dbReference type="InterPro" id="IPR036615">
    <property type="entry name" value="Mur_ligase_C_dom_sf"/>
</dbReference>
<comment type="catalytic activity">
    <reaction evidence="10 11">
        <text>D-alanyl-D-alanine + UDP-N-acetyl-alpha-D-muramoyl-L-alanyl-gamma-D-glutamyl-meso-2,6-diaminopimelate + ATP = UDP-N-acetyl-alpha-D-muramoyl-L-alanyl-gamma-D-glutamyl-meso-2,6-diaminopimeloyl-D-alanyl-D-alanine + ADP + phosphate + H(+)</text>
        <dbReference type="Rhea" id="RHEA:28374"/>
        <dbReference type="ChEBI" id="CHEBI:15378"/>
        <dbReference type="ChEBI" id="CHEBI:30616"/>
        <dbReference type="ChEBI" id="CHEBI:43474"/>
        <dbReference type="ChEBI" id="CHEBI:57822"/>
        <dbReference type="ChEBI" id="CHEBI:61386"/>
        <dbReference type="ChEBI" id="CHEBI:83905"/>
        <dbReference type="ChEBI" id="CHEBI:456216"/>
        <dbReference type="EC" id="6.3.2.10"/>
    </reaction>
</comment>
<keyword evidence="3 10" id="KW-0132">Cell division</keyword>
<dbReference type="SUPFAM" id="SSF53623">
    <property type="entry name" value="MurD-like peptide ligases, catalytic domain"/>
    <property type="match status" value="1"/>
</dbReference>
<evidence type="ECO:0000256" key="3">
    <source>
        <dbReference type="ARBA" id="ARBA00022618"/>
    </source>
</evidence>
<evidence type="ECO:0000256" key="6">
    <source>
        <dbReference type="ARBA" id="ARBA00022960"/>
    </source>
</evidence>
<keyword evidence="2 10" id="KW-0436">Ligase</keyword>
<evidence type="ECO:0000256" key="1">
    <source>
        <dbReference type="ARBA" id="ARBA00022490"/>
    </source>
</evidence>
<evidence type="ECO:0000313" key="16">
    <source>
        <dbReference type="Proteomes" id="UP000224003"/>
    </source>
</evidence>
<dbReference type="EC" id="6.3.2.10" evidence="10 11"/>
<protein>
    <recommendedName>
        <fullName evidence="10 11">UDP-N-acetylmuramoyl-tripeptide--D-alanyl-D-alanine ligase</fullName>
        <ecNumber evidence="10 11">6.3.2.10</ecNumber>
    </recommendedName>
    <alternativeName>
        <fullName evidence="10">D-alanyl-D-alanine-adding enzyme</fullName>
    </alternativeName>
</protein>
<evidence type="ECO:0000256" key="11">
    <source>
        <dbReference type="RuleBase" id="RU004136"/>
    </source>
</evidence>
<comment type="function">
    <text evidence="10 11">Involved in cell wall formation. Catalyzes the final step in the synthesis of UDP-N-acetylmuramoyl-pentapeptide, the precursor of murein.</text>
</comment>
<dbReference type="Pfam" id="PF01225">
    <property type="entry name" value="Mur_ligase"/>
    <property type="match status" value="1"/>
</dbReference>
<dbReference type="PANTHER" id="PTHR43024:SF1">
    <property type="entry name" value="UDP-N-ACETYLMURAMOYL-TRIPEPTIDE--D-ALANYL-D-ALANINE LIGASE"/>
    <property type="match status" value="1"/>
</dbReference>
<dbReference type="AlphaFoldDB" id="A0A9X6WNI1"/>
<dbReference type="GO" id="GO:0005524">
    <property type="term" value="F:ATP binding"/>
    <property type="evidence" value="ECO:0007669"/>
    <property type="project" value="UniProtKB-UniRule"/>
</dbReference>
<name>A0A9X6WNI1_BACTU</name>
<dbReference type="GO" id="GO:0009252">
    <property type="term" value="P:peptidoglycan biosynthetic process"/>
    <property type="evidence" value="ECO:0007669"/>
    <property type="project" value="UniProtKB-UniRule"/>
</dbReference>
<dbReference type="EMBL" id="NUVX01000030">
    <property type="protein sequence ID" value="PFJ38821.1"/>
    <property type="molecule type" value="Genomic_DNA"/>
</dbReference>
<dbReference type="InterPro" id="IPR005863">
    <property type="entry name" value="UDP-N-AcMur_synth"/>
</dbReference>
<dbReference type="HAMAP" id="MF_02019">
    <property type="entry name" value="MurF"/>
    <property type="match status" value="1"/>
</dbReference>
<evidence type="ECO:0000256" key="2">
    <source>
        <dbReference type="ARBA" id="ARBA00022598"/>
    </source>
</evidence>
<dbReference type="RefSeq" id="WP_098517061.1">
    <property type="nucleotide sequence ID" value="NZ_NUVX01000030.1"/>
</dbReference>
<dbReference type="GO" id="GO:0005737">
    <property type="term" value="C:cytoplasm"/>
    <property type="evidence" value="ECO:0007669"/>
    <property type="project" value="UniProtKB-SubCell"/>
</dbReference>
<dbReference type="SUPFAM" id="SSF63418">
    <property type="entry name" value="MurE/MurF N-terminal domain"/>
    <property type="match status" value="1"/>
</dbReference>
<dbReference type="InterPro" id="IPR013221">
    <property type="entry name" value="Mur_ligase_cen"/>
</dbReference>
<dbReference type="GO" id="GO:0008360">
    <property type="term" value="P:regulation of cell shape"/>
    <property type="evidence" value="ECO:0007669"/>
    <property type="project" value="UniProtKB-KW"/>
</dbReference>
<comment type="pathway">
    <text evidence="10 11">Cell wall biogenesis; peptidoglycan biosynthesis.</text>
</comment>
<dbReference type="Gene3D" id="3.40.1190.10">
    <property type="entry name" value="Mur-like, catalytic domain"/>
    <property type="match status" value="1"/>
</dbReference>
<dbReference type="NCBIfam" id="TIGR01143">
    <property type="entry name" value="murF"/>
    <property type="match status" value="1"/>
</dbReference>
<dbReference type="Pfam" id="PF02875">
    <property type="entry name" value="Mur_ligase_C"/>
    <property type="match status" value="1"/>
</dbReference>
<comment type="caution">
    <text evidence="15">The sequence shown here is derived from an EMBL/GenBank/DDBJ whole genome shotgun (WGS) entry which is preliminary data.</text>
</comment>
<feature type="domain" description="Mur ligase central" evidence="14">
    <location>
        <begin position="109"/>
        <end position="283"/>
    </location>
</feature>
<evidence type="ECO:0000256" key="4">
    <source>
        <dbReference type="ARBA" id="ARBA00022741"/>
    </source>
</evidence>
<dbReference type="Gene3D" id="3.90.190.20">
    <property type="entry name" value="Mur ligase, C-terminal domain"/>
    <property type="match status" value="1"/>
</dbReference>
<sequence>MFTLKELNFISENNLSHNETLISNVAIDGRKIQPNGLYVPIKGANNDGHDFLQQAIQNGAVASLWENEVPIPNNAPKDFTFIQVQSTYHAFHQIATYYREKVNPIVIGITGSNGKTTTKDILYTILSPSLITHKTEGNLNNHYGVPLTLLSMPLNTEVAVIEMGMSGLREIEELSTLSKPDYAIITNIGESHLLQLKTRENIAKAKLEITSGLKNKSSLFYDGDEILLAGTEGTPLKFGLHSNEIQIIKQTNNSISFSFSDDIYELPIIGKHHAKNAAYAISIAKELGVKSENIKKHLFNIQVTGMRMEPFIGIKQSLLLNDAYNASPISMKGAIKTIGDLTGYQNKILILGDMLELGDNEEQLHRSIVSSINDTITHVFSMGEKSKWIHDEIKKTLPNILSSHSFSHEEVAKQILPLLSENTVVMAKASRGMNLDKVIELLKQ</sequence>
<evidence type="ECO:0000256" key="9">
    <source>
        <dbReference type="ARBA" id="ARBA00023316"/>
    </source>
</evidence>
<evidence type="ECO:0000313" key="15">
    <source>
        <dbReference type="EMBL" id="PFJ38821.1"/>
    </source>
</evidence>
<evidence type="ECO:0000256" key="7">
    <source>
        <dbReference type="ARBA" id="ARBA00022984"/>
    </source>
</evidence>
<comment type="subcellular location">
    <subcellularLocation>
        <location evidence="10 11">Cytoplasm</location>
    </subcellularLocation>
</comment>
<dbReference type="InterPro" id="IPR004101">
    <property type="entry name" value="Mur_ligase_C"/>
</dbReference>
<accession>A0A9X6WNI1</accession>
<reference evidence="15 16" key="1">
    <citation type="submission" date="2017-09" db="EMBL/GenBank/DDBJ databases">
        <title>Large-scale bioinformatics analysis of Bacillus genomes uncovers conserved roles of natural products in bacterial physiology.</title>
        <authorList>
            <consortium name="Agbiome Team Llc"/>
            <person name="Bleich R.M."/>
            <person name="Grubbs K.J."/>
            <person name="Santa Maria K.C."/>
            <person name="Allen S.E."/>
            <person name="Farag S."/>
            <person name="Shank E.A."/>
            <person name="Bowers A."/>
        </authorList>
    </citation>
    <scope>NUCLEOTIDE SEQUENCE [LARGE SCALE GENOMIC DNA]</scope>
    <source>
        <strain evidence="15 16">AFS085496</strain>
    </source>
</reference>
<evidence type="ECO:0000259" key="14">
    <source>
        <dbReference type="Pfam" id="PF08245"/>
    </source>
</evidence>
<comment type="similarity">
    <text evidence="10">Belongs to the MurCDEF family. MurF subfamily.</text>
</comment>
<evidence type="ECO:0000256" key="10">
    <source>
        <dbReference type="HAMAP-Rule" id="MF_02019"/>
    </source>
</evidence>
<feature type="binding site" evidence="10">
    <location>
        <begin position="111"/>
        <end position="117"/>
    </location>
    <ligand>
        <name>ATP</name>
        <dbReference type="ChEBI" id="CHEBI:30616"/>
    </ligand>
</feature>
<dbReference type="GO" id="GO:0071555">
    <property type="term" value="P:cell wall organization"/>
    <property type="evidence" value="ECO:0007669"/>
    <property type="project" value="UniProtKB-KW"/>
</dbReference>
<dbReference type="InterPro" id="IPR035911">
    <property type="entry name" value="MurE/MurF_N"/>
</dbReference>
<keyword evidence="5 10" id="KW-0067">ATP-binding</keyword>